<evidence type="ECO:0000256" key="9">
    <source>
        <dbReference type="SAM" id="Phobius"/>
    </source>
</evidence>
<evidence type="ECO:0000259" key="10">
    <source>
        <dbReference type="PROSITE" id="PS50850"/>
    </source>
</evidence>
<evidence type="ECO:0000256" key="1">
    <source>
        <dbReference type="ARBA" id="ARBA00004651"/>
    </source>
</evidence>
<feature type="transmembrane region" description="Helical" evidence="9">
    <location>
        <begin position="81"/>
        <end position="99"/>
    </location>
</feature>
<dbReference type="GO" id="GO:0022857">
    <property type="term" value="F:transmembrane transporter activity"/>
    <property type="evidence" value="ECO:0007669"/>
    <property type="project" value="InterPro"/>
</dbReference>
<gene>
    <name evidence="11" type="ORF">D7294_00470</name>
</gene>
<organism evidence="11 12">
    <name type="scientific">Streptomyces hoynatensis</name>
    <dbReference type="NCBI Taxonomy" id="1141874"/>
    <lineage>
        <taxon>Bacteria</taxon>
        <taxon>Bacillati</taxon>
        <taxon>Actinomycetota</taxon>
        <taxon>Actinomycetes</taxon>
        <taxon>Kitasatosporales</taxon>
        <taxon>Streptomycetaceae</taxon>
        <taxon>Streptomyces</taxon>
    </lineage>
</organism>
<dbReference type="InterPro" id="IPR020846">
    <property type="entry name" value="MFS_dom"/>
</dbReference>
<keyword evidence="4 9" id="KW-0812">Transmembrane</keyword>
<feature type="transmembrane region" description="Helical" evidence="9">
    <location>
        <begin position="332"/>
        <end position="352"/>
    </location>
</feature>
<accession>A0A3A9ZEX2</accession>
<feature type="transmembrane region" description="Helical" evidence="9">
    <location>
        <begin position="138"/>
        <end position="161"/>
    </location>
</feature>
<comment type="caution">
    <text evidence="11">The sequence shown here is derived from an EMBL/GenBank/DDBJ whole genome shotgun (WGS) entry which is preliminary data.</text>
</comment>
<feature type="transmembrane region" description="Helical" evidence="9">
    <location>
        <begin position="167"/>
        <end position="187"/>
    </location>
</feature>
<dbReference type="PROSITE" id="PS50850">
    <property type="entry name" value="MFS"/>
    <property type="match status" value="1"/>
</dbReference>
<dbReference type="InterPro" id="IPR004638">
    <property type="entry name" value="EmrB-like"/>
</dbReference>
<feature type="transmembrane region" description="Helical" evidence="9">
    <location>
        <begin position="111"/>
        <end position="131"/>
    </location>
</feature>
<evidence type="ECO:0000256" key="4">
    <source>
        <dbReference type="ARBA" id="ARBA00022692"/>
    </source>
</evidence>
<keyword evidence="12" id="KW-1185">Reference proteome</keyword>
<feature type="transmembrane region" description="Helical" evidence="9">
    <location>
        <begin position="199"/>
        <end position="219"/>
    </location>
</feature>
<dbReference type="PRINTS" id="PR01036">
    <property type="entry name" value="TCRTETB"/>
</dbReference>
<dbReference type="AlphaFoldDB" id="A0A3A9ZEX2"/>
<name>A0A3A9ZEX2_9ACTN</name>
<feature type="transmembrane region" description="Helical" evidence="9">
    <location>
        <begin position="436"/>
        <end position="455"/>
    </location>
</feature>
<dbReference type="Pfam" id="PF07690">
    <property type="entry name" value="MFS_1"/>
    <property type="match status" value="1"/>
</dbReference>
<evidence type="ECO:0000256" key="7">
    <source>
        <dbReference type="ARBA" id="ARBA00023251"/>
    </source>
</evidence>
<reference evidence="11 12" key="1">
    <citation type="journal article" date="2014" name="Int. J. Syst. Evol. Microbiol.">
        <title>Streptomyces hoynatensis sp. nov., isolated from deep marine sediment.</title>
        <authorList>
            <person name="Veyisoglu A."/>
            <person name="Sahin N."/>
        </authorList>
    </citation>
    <scope>NUCLEOTIDE SEQUENCE [LARGE SCALE GENOMIC DNA]</scope>
    <source>
        <strain evidence="11 12">KCTC 29097</strain>
    </source>
</reference>
<dbReference type="NCBIfam" id="TIGR00711">
    <property type="entry name" value="efflux_EmrB"/>
    <property type="match status" value="1"/>
</dbReference>
<feature type="domain" description="Major facilitator superfamily (MFS) profile" evidence="10">
    <location>
        <begin position="15"/>
        <end position="459"/>
    </location>
</feature>
<feature type="transmembrane region" description="Helical" evidence="9">
    <location>
        <begin position="405"/>
        <end position="424"/>
    </location>
</feature>
<dbReference type="GO" id="GO:0046677">
    <property type="term" value="P:response to antibiotic"/>
    <property type="evidence" value="ECO:0007669"/>
    <property type="project" value="UniProtKB-KW"/>
</dbReference>
<dbReference type="Gene3D" id="1.20.1250.20">
    <property type="entry name" value="MFS general substrate transporter like domains"/>
    <property type="match status" value="1"/>
</dbReference>
<feature type="transmembrane region" description="Helical" evidence="9">
    <location>
        <begin position="225"/>
        <end position="248"/>
    </location>
</feature>
<comment type="subcellular location">
    <subcellularLocation>
        <location evidence="1">Cell membrane</location>
        <topology evidence="1">Multi-pass membrane protein</topology>
    </subcellularLocation>
</comment>
<dbReference type="InterPro" id="IPR036259">
    <property type="entry name" value="MFS_trans_sf"/>
</dbReference>
<proteinExistence type="predicted"/>
<feature type="transmembrane region" description="Helical" evidence="9">
    <location>
        <begin position="307"/>
        <end position="325"/>
    </location>
</feature>
<evidence type="ECO:0000256" key="3">
    <source>
        <dbReference type="ARBA" id="ARBA00022475"/>
    </source>
</evidence>
<keyword evidence="5 9" id="KW-1133">Transmembrane helix</keyword>
<evidence type="ECO:0000256" key="6">
    <source>
        <dbReference type="ARBA" id="ARBA00023136"/>
    </source>
</evidence>
<keyword evidence="2" id="KW-0813">Transport</keyword>
<sequence>MEAPPAPGRAVIVWTLVLTGAATFMTALDNLVVTTALPAIREDLDSGVGQLEWIVNGYTLPFACLLLPAAALGDRYGRRRLFALGVALFTAASAASALAGSTEMLIAGRALQGAGAALVFPLSLTLISATVPAERRGAAFGVWGAINGLAVAGGPLIGGIIVEHISWQWIFWVNVPLGLLLLPLIPLRLAESRVPGARLDPLGAVLAGSGMLGVLLGIVRGNDHGWTSAGVVGSFVAGGALLGAFLAWQLRARAPMVPLRLFRSRQFSASIGAGLLMSAGMFGSIFLLTQFLQLIQGYSPQEAGLRMLPWTAMPMVVTPLMGALSDRIGGRSIAAVGMLLMACGLGWFALLAEPDVGYPEQVPAFVLCGVGMAMFFAATGPLVMGSVGEREQGIASGVSNAMRELGASLGVAVLAAVFAANGGYESPDAFTDGLVPAVWGGAFTLLVATVVMLIAPRAHRAPRATGRPVAGSAPEPERAPAAR</sequence>
<keyword evidence="6 9" id="KW-0472">Membrane</keyword>
<protein>
    <submittedName>
        <fullName evidence="11">DHA2 family efflux MFS transporter permease subunit</fullName>
    </submittedName>
</protein>
<feature type="transmembrane region" description="Helical" evidence="9">
    <location>
        <begin position="12"/>
        <end position="33"/>
    </location>
</feature>
<evidence type="ECO:0000256" key="8">
    <source>
        <dbReference type="SAM" id="MobiDB-lite"/>
    </source>
</evidence>
<dbReference type="SUPFAM" id="SSF103473">
    <property type="entry name" value="MFS general substrate transporter"/>
    <property type="match status" value="1"/>
</dbReference>
<dbReference type="CDD" id="cd17321">
    <property type="entry name" value="MFS_MMR_MDR_like"/>
    <property type="match status" value="1"/>
</dbReference>
<feature type="transmembrane region" description="Helical" evidence="9">
    <location>
        <begin position="269"/>
        <end position="295"/>
    </location>
</feature>
<dbReference type="OrthoDB" id="7375466at2"/>
<feature type="region of interest" description="Disordered" evidence="8">
    <location>
        <begin position="464"/>
        <end position="483"/>
    </location>
</feature>
<dbReference type="PANTHER" id="PTHR42718:SF42">
    <property type="entry name" value="EXPORT PROTEIN"/>
    <property type="match status" value="1"/>
</dbReference>
<keyword evidence="3" id="KW-1003">Cell membrane</keyword>
<dbReference type="RefSeq" id="WP_120674219.1">
    <property type="nucleotide sequence ID" value="NZ_RBAL01000001.1"/>
</dbReference>
<dbReference type="InterPro" id="IPR011701">
    <property type="entry name" value="MFS"/>
</dbReference>
<evidence type="ECO:0000313" key="11">
    <source>
        <dbReference type="EMBL" id="RKN46735.1"/>
    </source>
</evidence>
<feature type="transmembrane region" description="Helical" evidence="9">
    <location>
        <begin position="364"/>
        <end position="384"/>
    </location>
</feature>
<dbReference type="PANTHER" id="PTHR42718">
    <property type="entry name" value="MAJOR FACILITATOR SUPERFAMILY MULTIDRUG TRANSPORTER MFSC"/>
    <property type="match status" value="1"/>
</dbReference>
<dbReference type="GO" id="GO:0005886">
    <property type="term" value="C:plasma membrane"/>
    <property type="evidence" value="ECO:0007669"/>
    <property type="project" value="UniProtKB-SubCell"/>
</dbReference>
<evidence type="ECO:0000256" key="2">
    <source>
        <dbReference type="ARBA" id="ARBA00022448"/>
    </source>
</evidence>
<evidence type="ECO:0000313" key="12">
    <source>
        <dbReference type="Proteomes" id="UP000272474"/>
    </source>
</evidence>
<evidence type="ECO:0000256" key="5">
    <source>
        <dbReference type="ARBA" id="ARBA00022989"/>
    </source>
</evidence>
<dbReference type="EMBL" id="RBAL01000001">
    <property type="protein sequence ID" value="RKN46735.1"/>
    <property type="molecule type" value="Genomic_DNA"/>
</dbReference>
<keyword evidence="7" id="KW-0046">Antibiotic resistance</keyword>
<dbReference type="Gene3D" id="1.20.1720.10">
    <property type="entry name" value="Multidrug resistance protein D"/>
    <property type="match status" value="1"/>
</dbReference>
<dbReference type="Proteomes" id="UP000272474">
    <property type="component" value="Unassembled WGS sequence"/>
</dbReference>